<feature type="region of interest" description="Disordered" evidence="1">
    <location>
        <begin position="25"/>
        <end position="81"/>
    </location>
</feature>
<evidence type="ECO:0000313" key="3">
    <source>
        <dbReference type="Proteomes" id="UP001266305"/>
    </source>
</evidence>
<organism evidence="2 3">
    <name type="scientific">Saguinus oedipus</name>
    <name type="common">Cotton-top tamarin</name>
    <name type="synonym">Oedipomidas oedipus</name>
    <dbReference type="NCBI Taxonomy" id="9490"/>
    <lineage>
        <taxon>Eukaryota</taxon>
        <taxon>Metazoa</taxon>
        <taxon>Chordata</taxon>
        <taxon>Craniata</taxon>
        <taxon>Vertebrata</taxon>
        <taxon>Euteleostomi</taxon>
        <taxon>Mammalia</taxon>
        <taxon>Eutheria</taxon>
        <taxon>Euarchontoglires</taxon>
        <taxon>Primates</taxon>
        <taxon>Haplorrhini</taxon>
        <taxon>Platyrrhini</taxon>
        <taxon>Cebidae</taxon>
        <taxon>Callitrichinae</taxon>
        <taxon>Saguinus</taxon>
    </lineage>
</organism>
<comment type="caution">
    <text evidence="2">The sequence shown here is derived from an EMBL/GenBank/DDBJ whole genome shotgun (WGS) entry which is preliminary data.</text>
</comment>
<protein>
    <submittedName>
        <fullName evidence="2">Uncharacterized protein</fullName>
    </submittedName>
</protein>
<gene>
    <name evidence="2" type="ORF">P7K49_021403</name>
</gene>
<feature type="compositionally biased region" description="Basic and acidic residues" evidence="1">
    <location>
        <begin position="58"/>
        <end position="71"/>
    </location>
</feature>
<name>A0ABQ9USK5_SAGOE</name>
<dbReference type="EMBL" id="JASSZA010000010">
    <property type="protein sequence ID" value="KAK2100055.1"/>
    <property type="molecule type" value="Genomic_DNA"/>
</dbReference>
<dbReference type="Proteomes" id="UP001266305">
    <property type="component" value="Unassembled WGS sequence"/>
</dbReference>
<reference evidence="2 3" key="1">
    <citation type="submission" date="2023-05" db="EMBL/GenBank/DDBJ databases">
        <title>B98-5 Cell Line De Novo Hybrid Assembly: An Optical Mapping Approach.</title>
        <authorList>
            <person name="Kananen K."/>
            <person name="Auerbach J.A."/>
            <person name="Kautto E."/>
            <person name="Blachly J.S."/>
        </authorList>
    </citation>
    <scope>NUCLEOTIDE SEQUENCE [LARGE SCALE GENOMIC DNA]</scope>
    <source>
        <strain evidence="2">B95-8</strain>
        <tissue evidence="2">Cell line</tissue>
    </source>
</reference>
<keyword evidence="3" id="KW-1185">Reference proteome</keyword>
<evidence type="ECO:0000313" key="2">
    <source>
        <dbReference type="EMBL" id="KAK2100055.1"/>
    </source>
</evidence>
<sequence length="107" mass="11737">MGTSPPLKSPDRFTPRSANMLFLPEKVRGEETKPALPPRPALPNSRRRPGVHTLLRPRRSEERDWRGDPGPRGRGPAVARGTPLACTSVWSLRAEGLSPAGRNRAAQ</sequence>
<accession>A0ABQ9USK5</accession>
<evidence type="ECO:0000256" key="1">
    <source>
        <dbReference type="SAM" id="MobiDB-lite"/>
    </source>
</evidence>
<proteinExistence type="predicted"/>